<dbReference type="InterPro" id="IPR036116">
    <property type="entry name" value="FN3_sf"/>
</dbReference>
<evidence type="ECO:0000256" key="5">
    <source>
        <dbReference type="PROSITE-ProRule" id="PRU01240"/>
    </source>
</evidence>
<organism evidence="8 9">
    <name type="scientific">Blastococcus saxobsidens</name>
    <dbReference type="NCBI Taxonomy" id="138336"/>
    <lineage>
        <taxon>Bacteria</taxon>
        <taxon>Bacillati</taxon>
        <taxon>Actinomycetota</taxon>
        <taxon>Actinomycetes</taxon>
        <taxon>Geodermatophilales</taxon>
        <taxon>Geodermatophilaceae</taxon>
        <taxon>Blastococcus</taxon>
    </lineage>
</organism>
<dbReference type="InterPro" id="IPR022398">
    <property type="entry name" value="Peptidase_S8_His-AS"/>
</dbReference>
<evidence type="ECO:0000259" key="7">
    <source>
        <dbReference type="Pfam" id="PF00082"/>
    </source>
</evidence>
<dbReference type="PROSITE" id="PS00137">
    <property type="entry name" value="SUBTILASE_HIS"/>
    <property type="match status" value="1"/>
</dbReference>
<feature type="signal peptide" evidence="6">
    <location>
        <begin position="1"/>
        <end position="31"/>
    </location>
</feature>
<keyword evidence="3 5" id="KW-0378">Hydrolase</keyword>
<feature type="active site" description="Charge relay system" evidence="5">
    <location>
        <position position="152"/>
    </location>
</feature>
<comment type="similarity">
    <text evidence="1 5">Belongs to the peptidase S8 family.</text>
</comment>
<dbReference type="PRINTS" id="PR00723">
    <property type="entry name" value="SUBTILISIN"/>
</dbReference>
<dbReference type="Gene3D" id="3.40.50.200">
    <property type="entry name" value="Peptidase S8/S53 domain"/>
    <property type="match status" value="1"/>
</dbReference>
<dbReference type="Gene3D" id="2.60.40.10">
    <property type="entry name" value="Immunoglobulins"/>
    <property type="match status" value="1"/>
</dbReference>
<evidence type="ECO:0000256" key="2">
    <source>
        <dbReference type="ARBA" id="ARBA00022670"/>
    </source>
</evidence>
<dbReference type="InterPro" id="IPR050131">
    <property type="entry name" value="Peptidase_S8_subtilisin-like"/>
</dbReference>
<sequence length="917" mass="94587">MPPVSTPQRFGAALTAALASALLLHAPPALAAGDPVTLDVLRVVDGEYVVETVTVSARSADSTEASLEARADVVHASPAVSYRVQAPADPYWEVDDPQAVSSVLDVWPSTRGAGQVVAVLDTAVDTTHPDLAGAFVPGTDTTGMAADAAEWHGTGVAGVIAARADNGEGSAGMAPEARIMPIRACTEDFGCSSAAVARGVLWAADHGADVINMSLAGAGYSDVTAAAIQYALDRGISVVASAGNSGDTGNEVMYPAANSGVIAVSATTPAGVPAPWAQHGWQVDIATVGEQVVLPYLGGDYIKARGTSFSAPAVAGAVALLRSSHPGITPEEVQAALQAGVDSSAWDRAWGAGRLTMGAAVAAAGRTGDAPTVTPSSGSISVAWSAVIGATGYTVRVDGVVRATVTGTSATIPGLLDGQQVAVDVQPSNDVRSAPVLATVGPAAPAAPTLRSVATLGVTGGRPSVTLSASTPGTDTGRYSLVRDGLSLGTYGLTLNATPANRTFIIDAMPDQPTRWQLRAVDSLGRTSALSGEAVADLTHHPVTVAHEARGGSGGPLGVATRTLTCGLRDGGCFNHYEGGSIYWSPSTGARSVQHSLRDRWASSGWENGSLGYPVSDTVCTLRDGGCYQHFRGGSLYATGAQARAYVVQGRTRDRWAASGWENGSMGFPTTDTTCGLRDGGCFQHFQSGSIYLSASTGVRLVGTAIRSRWGGTGWENGPLGYPTSDQVCGLRDAGCFVHFQRGSVYASAATGVHDVSLVIRDAWSRAGWEGGVLGYPTTGTSCGLRDGGCFQHFQRGSVYWSPGTGSWLVDVATRGVWASTGWENGVLGFPVTDQRCGLPRGGCFVHFQGGSVYTSPESGTHVVMGWTRDAWAATGWEGGSLGYPVEGRLYFRDGESQRFQGGTLRWDYRSGRIQRL</sequence>
<dbReference type="Pfam" id="PF08310">
    <property type="entry name" value="LGFP"/>
    <property type="match status" value="6"/>
</dbReference>
<feature type="active site" description="Charge relay system" evidence="5">
    <location>
        <position position="308"/>
    </location>
</feature>
<dbReference type="InterPro" id="IPR036852">
    <property type="entry name" value="Peptidase_S8/S53_dom_sf"/>
</dbReference>
<dbReference type="InterPro" id="IPR013783">
    <property type="entry name" value="Ig-like_fold"/>
</dbReference>
<dbReference type="SUPFAM" id="SSF49265">
    <property type="entry name" value="Fibronectin type III"/>
    <property type="match status" value="1"/>
</dbReference>
<evidence type="ECO:0000313" key="8">
    <source>
        <dbReference type="EMBL" id="NEK87284.1"/>
    </source>
</evidence>
<evidence type="ECO:0000256" key="6">
    <source>
        <dbReference type="SAM" id="SignalP"/>
    </source>
</evidence>
<feature type="active site" description="Charge relay system" evidence="5">
    <location>
        <position position="121"/>
    </location>
</feature>
<dbReference type="PROSITE" id="PS51892">
    <property type="entry name" value="SUBTILASE"/>
    <property type="match status" value="1"/>
</dbReference>
<dbReference type="PANTHER" id="PTHR43806:SF11">
    <property type="entry name" value="CEREVISIN-RELATED"/>
    <property type="match status" value="1"/>
</dbReference>
<dbReference type="EMBL" id="JAAGWG010000027">
    <property type="protein sequence ID" value="NEK87284.1"/>
    <property type="molecule type" value="Genomic_DNA"/>
</dbReference>
<gene>
    <name evidence="8" type="ORF">GCU60_16195</name>
</gene>
<dbReference type="SUPFAM" id="SSF52743">
    <property type="entry name" value="Subtilisin-like"/>
    <property type="match status" value="1"/>
</dbReference>
<dbReference type="InterPro" id="IPR000209">
    <property type="entry name" value="Peptidase_S8/S53_dom"/>
</dbReference>
<name>A0A6L9W7B4_9ACTN</name>
<dbReference type="InterPro" id="IPR013207">
    <property type="entry name" value="LGFP"/>
</dbReference>
<evidence type="ECO:0000256" key="1">
    <source>
        <dbReference type="ARBA" id="ARBA00011073"/>
    </source>
</evidence>
<dbReference type="PANTHER" id="PTHR43806">
    <property type="entry name" value="PEPTIDASE S8"/>
    <property type="match status" value="1"/>
</dbReference>
<dbReference type="AlphaFoldDB" id="A0A6L9W7B4"/>
<dbReference type="PROSITE" id="PS00138">
    <property type="entry name" value="SUBTILASE_SER"/>
    <property type="match status" value="1"/>
</dbReference>
<feature type="domain" description="Peptidase S8/S53" evidence="7">
    <location>
        <begin position="112"/>
        <end position="353"/>
    </location>
</feature>
<dbReference type="Proteomes" id="UP000479241">
    <property type="component" value="Unassembled WGS sequence"/>
</dbReference>
<protein>
    <submittedName>
        <fullName evidence="8">S8 family serine peptidase</fullName>
    </submittedName>
</protein>
<accession>A0A6L9W7B4</accession>
<keyword evidence="6" id="KW-0732">Signal</keyword>
<evidence type="ECO:0000256" key="3">
    <source>
        <dbReference type="ARBA" id="ARBA00022801"/>
    </source>
</evidence>
<dbReference type="InterPro" id="IPR015500">
    <property type="entry name" value="Peptidase_S8_subtilisin-rel"/>
</dbReference>
<keyword evidence="2 5" id="KW-0645">Protease</keyword>
<dbReference type="Pfam" id="PF00082">
    <property type="entry name" value="Peptidase_S8"/>
    <property type="match status" value="1"/>
</dbReference>
<dbReference type="GO" id="GO:0006508">
    <property type="term" value="P:proteolysis"/>
    <property type="evidence" value="ECO:0007669"/>
    <property type="project" value="UniProtKB-KW"/>
</dbReference>
<feature type="chain" id="PRO_5026984776" evidence="6">
    <location>
        <begin position="32"/>
        <end position="917"/>
    </location>
</feature>
<dbReference type="GO" id="GO:0005975">
    <property type="term" value="P:carbohydrate metabolic process"/>
    <property type="evidence" value="ECO:0007669"/>
    <property type="project" value="UniProtKB-ARBA"/>
</dbReference>
<dbReference type="InterPro" id="IPR023828">
    <property type="entry name" value="Peptidase_S8_Ser-AS"/>
</dbReference>
<evidence type="ECO:0000256" key="4">
    <source>
        <dbReference type="ARBA" id="ARBA00022825"/>
    </source>
</evidence>
<reference evidence="8 9" key="1">
    <citation type="submission" date="2019-12" db="EMBL/GenBank/DDBJ databases">
        <title>the WGS of Blastococcus saxobsidens 67B17.</title>
        <authorList>
            <person name="Jiang Z."/>
        </authorList>
    </citation>
    <scope>NUCLEOTIDE SEQUENCE [LARGE SCALE GENOMIC DNA]</scope>
    <source>
        <strain evidence="8 9">67B17</strain>
    </source>
</reference>
<evidence type="ECO:0000313" key="9">
    <source>
        <dbReference type="Proteomes" id="UP000479241"/>
    </source>
</evidence>
<comment type="caution">
    <text evidence="8">The sequence shown here is derived from an EMBL/GenBank/DDBJ whole genome shotgun (WGS) entry which is preliminary data.</text>
</comment>
<proteinExistence type="inferred from homology"/>
<dbReference type="GO" id="GO:0004252">
    <property type="term" value="F:serine-type endopeptidase activity"/>
    <property type="evidence" value="ECO:0007669"/>
    <property type="project" value="UniProtKB-UniRule"/>
</dbReference>
<dbReference type="RefSeq" id="WP_163207107.1">
    <property type="nucleotide sequence ID" value="NZ_JAAGWG010000027.1"/>
</dbReference>
<keyword evidence="4 5" id="KW-0720">Serine protease</keyword>